<dbReference type="AlphaFoldDB" id="A0A068VJ05"/>
<sequence length="520" mass="58660">MGACVSKPSKCVVGGLNLRRKGRRIGRPRRRTKTQSLSNKLSKVEPSHSTDLPHRNPTYQGKSEAWFDPDTVIDSDGDDDFYSVQDDMSQIESGSSSDVVTPRYSDNRHFNVAYPSDPEVKPSGPSSSNLEAHTAKEDSAREGNMNNAQLQADDHQEQANDQAHFDIVSSHSVDRSAVKSETAKLHNCGPQAHNCLPCLVCSTSREEKTAKSLAPHSTNFKKRSSFKLSFKRREGQASSALLSPRATVQRPLAGSQVPHCTAEKRISECWSEVAPNTFRVRGQNFMRDKKKEYAANYAAFHPFGVDVFLSPRKIDHIARFVELPSIDSAGEVPPILVVNLQIPLYPATIFSSECDGEGMNLVFYFKISENYSKELPVQFQENIRRIIDGEVEKIKSFPLDTNAPFRERLKILGRLVNMEDLNLGVAEKKLMITYNEKPVLSRPQHEFYLGANYFEIDLDIHRFSYIARKGFEAFHDRLKQCVFDFGLTIQGNKADDLPERILCCIRLNKICYSNYNQLSV</sequence>
<accession>A0A068VJ05</accession>
<organism evidence="3 4">
    <name type="scientific">Coffea canephora</name>
    <name type="common">Robusta coffee</name>
    <dbReference type="NCBI Taxonomy" id="49390"/>
    <lineage>
        <taxon>Eukaryota</taxon>
        <taxon>Viridiplantae</taxon>
        <taxon>Streptophyta</taxon>
        <taxon>Embryophyta</taxon>
        <taxon>Tracheophyta</taxon>
        <taxon>Spermatophyta</taxon>
        <taxon>Magnoliopsida</taxon>
        <taxon>eudicotyledons</taxon>
        <taxon>Gunneridae</taxon>
        <taxon>Pentapetalae</taxon>
        <taxon>asterids</taxon>
        <taxon>lamiids</taxon>
        <taxon>Gentianales</taxon>
        <taxon>Rubiaceae</taxon>
        <taxon>Ixoroideae</taxon>
        <taxon>Gardenieae complex</taxon>
        <taxon>Bertiereae - Coffeeae clade</taxon>
        <taxon>Coffeeae</taxon>
        <taxon>Coffea</taxon>
    </lineage>
</organism>
<proteinExistence type="predicted"/>
<name>A0A068VJ05_COFCA</name>
<feature type="region of interest" description="Disordered" evidence="1">
    <location>
        <begin position="15"/>
        <end position="79"/>
    </location>
</feature>
<protein>
    <submittedName>
        <fullName evidence="3">DH200=94 genomic scaffold, scaffold_1412</fullName>
    </submittedName>
</protein>
<feature type="compositionally biased region" description="Basic residues" evidence="1">
    <location>
        <begin position="18"/>
        <end position="33"/>
    </location>
</feature>
<dbReference type="Proteomes" id="UP000295252">
    <property type="component" value="Unassembled WGS sequence"/>
</dbReference>
<feature type="region of interest" description="Disordered" evidence="1">
    <location>
        <begin position="108"/>
        <end position="143"/>
    </location>
</feature>
<feature type="compositionally biased region" description="Basic and acidic residues" evidence="1">
    <location>
        <begin position="42"/>
        <end position="54"/>
    </location>
</feature>
<dbReference type="EMBL" id="HG740496">
    <property type="protein sequence ID" value="CDP20602.1"/>
    <property type="molecule type" value="Genomic_DNA"/>
</dbReference>
<dbReference type="PhylomeDB" id="A0A068VJ05"/>
<evidence type="ECO:0000313" key="4">
    <source>
        <dbReference type="Proteomes" id="UP000295252"/>
    </source>
</evidence>
<gene>
    <name evidence="3" type="ORF">GSCOC_T00007589001</name>
</gene>
<dbReference type="Pfam" id="PF07059">
    <property type="entry name" value="EDR2_C"/>
    <property type="match status" value="1"/>
</dbReference>
<evidence type="ECO:0000256" key="1">
    <source>
        <dbReference type="SAM" id="MobiDB-lite"/>
    </source>
</evidence>
<dbReference type="InParanoid" id="A0A068VJ05"/>
<dbReference type="OMA" id="QMLSFKW"/>
<keyword evidence="4" id="KW-1185">Reference proteome</keyword>
<dbReference type="PANTHER" id="PTHR31558:SF19">
    <property type="entry name" value="PROTEIN ENHANCED DISEASE RESISTANCE 2 C-TERMINAL DOMAIN-CONTAINING PROTEIN"/>
    <property type="match status" value="1"/>
</dbReference>
<dbReference type="Gramene" id="CDP20602">
    <property type="protein sequence ID" value="CDP20602"/>
    <property type="gene ID" value="GSCOC_T00007589001"/>
</dbReference>
<feature type="domain" description="Protein ENHANCED DISEASE RESISTANCE 2 C-terminal" evidence="2">
    <location>
        <begin position="270"/>
        <end position="510"/>
    </location>
</feature>
<dbReference type="OrthoDB" id="9970435at2759"/>
<evidence type="ECO:0000313" key="3">
    <source>
        <dbReference type="EMBL" id="CDP20602.1"/>
    </source>
</evidence>
<dbReference type="PANTHER" id="PTHR31558">
    <property type="entry name" value="CW14 PROTEIN"/>
    <property type="match status" value="1"/>
</dbReference>
<dbReference type="InterPro" id="IPR009769">
    <property type="entry name" value="EDR2_C"/>
</dbReference>
<evidence type="ECO:0000259" key="2">
    <source>
        <dbReference type="Pfam" id="PF07059"/>
    </source>
</evidence>
<dbReference type="STRING" id="49390.A0A068VJ05"/>
<reference evidence="4" key="1">
    <citation type="journal article" date="2014" name="Science">
        <title>The coffee genome provides insight into the convergent evolution of caffeine biosynthesis.</title>
        <authorList>
            <person name="Denoeud F."/>
            <person name="Carretero-Paulet L."/>
            <person name="Dereeper A."/>
            <person name="Droc G."/>
            <person name="Guyot R."/>
            <person name="Pietrella M."/>
            <person name="Zheng C."/>
            <person name="Alberti A."/>
            <person name="Anthony F."/>
            <person name="Aprea G."/>
            <person name="Aury J.M."/>
            <person name="Bento P."/>
            <person name="Bernard M."/>
            <person name="Bocs S."/>
            <person name="Campa C."/>
            <person name="Cenci A."/>
            <person name="Combes M.C."/>
            <person name="Crouzillat D."/>
            <person name="Da Silva C."/>
            <person name="Daddiego L."/>
            <person name="De Bellis F."/>
            <person name="Dussert S."/>
            <person name="Garsmeur O."/>
            <person name="Gayraud T."/>
            <person name="Guignon V."/>
            <person name="Jahn K."/>
            <person name="Jamilloux V."/>
            <person name="Joet T."/>
            <person name="Labadie K."/>
            <person name="Lan T."/>
            <person name="Leclercq J."/>
            <person name="Lepelley M."/>
            <person name="Leroy T."/>
            <person name="Li L.T."/>
            <person name="Librado P."/>
            <person name="Lopez L."/>
            <person name="Munoz A."/>
            <person name="Noel B."/>
            <person name="Pallavicini A."/>
            <person name="Perrotta G."/>
            <person name="Poncet V."/>
            <person name="Pot D."/>
            <person name="Priyono X."/>
            <person name="Rigoreau M."/>
            <person name="Rouard M."/>
            <person name="Rozas J."/>
            <person name="Tranchant-Dubreuil C."/>
            <person name="VanBuren R."/>
            <person name="Zhang Q."/>
            <person name="Andrade A.C."/>
            <person name="Argout X."/>
            <person name="Bertrand B."/>
            <person name="de Kochko A."/>
            <person name="Graziosi G."/>
            <person name="Henry R.J."/>
            <person name="Jayarama X."/>
            <person name="Ming R."/>
            <person name="Nagai C."/>
            <person name="Rounsley S."/>
            <person name="Sankoff D."/>
            <person name="Giuliano G."/>
            <person name="Albert V.A."/>
            <person name="Wincker P."/>
            <person name="Lashermes P."/>
        </authorList>
    </citation>
    <scope>NUCLEOTIDE SEQUENCE [LARGE SCALE GENOMIC DNA]</scope>
    <source>
        <strain evidence="4">cv. DH200-94</strain>
    </source>
</reference>